<protein>
    <submittedName>
        <fullName evidence="1">Uncharacterized protein</fullName>
    </submittedName>
</protein>
<keyword evidence="2" id="KW-1185">Reference proteome</keyword>
<evidence type="ECO:0000313" key="1">
    <source>
        <dbReference type="EMBL" id="GGI86607.1"/>
    </source>
</evidence>
<gene>
    <name evidence="1" type="ORF">GCM10009332_24970</name>
</gene>
<evidence type="ECO:0000313" key="2">
    <source>
        <dbReference type="Proteomes" id="UP000613743"/>
    </source>
</evidence>
<reference evidence="1" key="2">
    <citation type="submission" date="2020-09" db="EMBL/GenBank/DDBJ databases">
        <authorList>
            <person name="Sun Q."/>
            <person name="Ohkuma M."/>
        </authorList>
    </citation>
    <scope>NUCLEOTIDE SEQUENCE</scope>
    <source>
        <strain evidence="1">JCM 30804</strain>
    </source>
</reference>
<organism evidence="1 2">
    <name type="scientific">Shewanella gelidii</name>
    <dbReference type="NCBI Taxonomy" id="1642821"/>
    <lineage>
        <taxon>Bacteria</taxon>
        <taxon>Pseudomonadati</taxon>
        <taxon>Pseudomonadota</taxon>
        <taxon>Gammaproteobacteria</taxon>
        <taxon>Alteromonadales</taxon>
        <taxon>Shewanellaceae</taxon>
        <taxon>Shewanella</taxon>
    </lineage>
</organism>
<dbReference type="EMBL" id="BMPZ01000007">
    <property type="protein sequence ID" value="GGI86607.1"/>
    <property type="molecule type" value="Genomic_DNA"/>
</dbReference>
<proteinExistence type="predicted"/>
<dbReference type="AlphaFoldDB" id="A0A917JV76"/>
<dbReference type="RefSeq" id="WP_188921435.1">
    <property type="nucleotide sequence ID" value="NZ_BMPZ01000007.1"/>
</dbReference>
<accession>A0A917JV76</accession>
<reference evidence="1" key="1">
    <citation type="journal article" date="2014" name="Int. J. Syst. Evol. Microbiol.">
        <title>Complete genome sequence of Corynebacterium casei LMG S-19264T (=DSM 44701T), isolated from a smear-ripened cheese.</title>
        <authorList>
            <consortium name="US DOE Joint Genome Institute (JGI-PGF)"/>
            <person name="Walter F."/>
            <person name="Albersmeier A."/>
            <person name="Kalinowski J."/>
            <person name="Ruckert C."/>
        </authorList>
    </citation>
    <scope>NUCLEOTIDE SEQUENCE</scope>
    <source>
        <strain evidence="1">JCM 30804</strain>
    </source>
</reference>
<sequence>MSNELDLDSAINALDTYQYDQKHSADLEQARNKQQMSKYLNSLDYSLHRLRVLQETVNELVAAKEAEQVRQEHVQTYQTKIINLAKEYDTNYQEVILVMKQLELKASS</sequence>
<dbReference type="Proteomes" id="UP000613743">
    <property type="component" value="Unassembled WGS sequence"/>
</dbReference>
<name>A0A917JV76_9GAMM</name>
<comment type="caution">
    <text evidence="1">The sequence shown here is derived from an EMBL/GenBank/DDBJ whole genome shotgun (WGS) entry which is preliminary data.</text>
</comment>